<feature type="region of interest" description="Disordered" evidence="1">
    <location>
        <begin position="1"/>
        <end position="27"/>
    </location>
</feature>
<dbReference type="AlphaFoldDB" id="A0AAV5WU86"/>
<keyword evidence="3" id="KW-1185">Reference proteome</keyword>
<feature type="compositionally biased region" description="Polar residues" evidence="1">
    <location>
        <begin position="15"/>
        <end position="25"/>
    </location>
</feature>
<name>A0AAV5WU86_9BILA</name>
<evidence type="ECO:0000313" key="3">
    <source>
        <dbReference type="Proteomes" id="UP001432322"/>
    </source>
</evidence>
<dbReference type="EMBL" id="BTSY01000006">
    <property type="protein sequence ID" value="GMT34110.1"/>
    <property type="molecule type" value="Genomic_DNA"/>
</dbReference>
<evidence type="ECO:0000256" key="1">
    <source>
        <dbReference type="SAM" id="MobiDB-lite"/>
    </source>
</evidence>
<evidence type="ECO:0000313" key="2">
    <source>
        <dbReference type="EMBL" id="GMT34110.1"/>
    </source>
</evidence>
<protein>
    <submittedName>
        <fullName evidence="2">Uncharacterized protein</fullName>
    </submittedName>
</protein>
<reference evidence="2" key="1">
    <citation type="submission" date="2023-10" db="EMBL/GenBank/DDBJ databases">
        <title>Genome assembly of Pristionchus species.</title>
        <authorList>
            <person name="Yoshida K."/>
            <person name="Sommer R.J."/>
        </authorList>
    </citation>
    <scope>NUCLEOTIDE SEQUENCE</scope>
    <source>
        <strain evidence="2">RS5133</strain>
    </source>
</reference>
<feature type="non-terminal residue" evidence="2">
    <location>
        <position position="1"/>
    </location>
</feature>
<organism evidence="2 3">
    <name type="scientific">Pristionchus fissidentatus</name>
    <dbReference type="NCBI Taxonomy" id="1538716"/>
    <lineage>
        <taxon>Eukaryota</taxon>
        <taxon>Metazoa</taxon>
        <taxon>Ecdysozoa</taxon>
        <taxon>Nematoda</taxon>
        <taxon>Chromadorea</taxon>
        <taxon>Rhabditida</taxon>
        <taxon>Rhabditina</taxon>
        <taxon>Diplogasteromorpha</taxon>
        <taxon>Diplogasteroidea</taxon>
        <taxon>Neodiplogasteridae</taxon>
        <taxon>Pristionchus</taxon>
    </lineage>
</organism>
<accession>A0AAV5WU86</accession>
<dbReference type="Proteomes" id="UP001432322">
    <property type="component" value="Unassembled WGS sequence"/>
</dbReference>
<gene>
    <name evidence="2" type="ORF">PFISCL1PPCAC_25407</name>
</gene>
<sequence length="81" mass="9164">IRVMEKKFERMTLGNRPQPSSSASSGGLLHTNVYKVETQDKAIVFKYTVLIERIVLTSQNLLSKMPLTKHGGPERANFLFN</sequence>
<proteinExistence type="predicted"/>
<comment type="caution">
    <text evidence="2">The sequence shown here is derived from an EMBL/GenBank/DDBJ whole genome shotgun (WGS) entry which is preliminary data.</text>
</comment>
<feature type="compositionally biased region" description="Basic and acidic residues" evidence="1">
    <location>
        <begin position="1"/>
        <end position="10"/>
    </location>
</feature>